<sequence>MPDPGEAAPQTGVPEPAASGPRSVIPRSRGRRPCGTPMTATDGPRISNPKVPGGTARTRWLSTTTVVRRCRSIVNPDIGQ</sequence>
<organism evidence="2 3">
    <name type="scientific">Nocardioides aquiterrae</name>
    <dbReference type="NCBI Taxonomy" id="203799"/>
    <lineage>
        <taxon>Bacteria</taxon>
        <taxon>Bacillati</taxon>
        <taxon>Actinomycetota</taxon>
        <taxon>Actinomycetes</taxon>
        <taxon>Propionibacteriales</taxon>
        <taxon>Nocardioidaceae</taxon>
        <taxon>Nocardioides</taxon>
    </lineage>
</organism>
<dbReference type="EMBL" id="BAAAJE010000015">
    <property type="protein sequence ID" value="GAA1148202.1"/>
    <property type="molecule type" value="Genomic_DNA"/>
</dbReference>
<reference evidence="2 3" key="1">
    <citation type="journal article" date="2019" name="Int. J. Syst. Evol. Microbiol.">
        <title>The Global Catalogue of Microorganisms (GCM) 10K type strain sequencing project: providing services to taxonomists for standard genome sequencing and annotation.</title>
        <authorList>
            <consortium name="The Broad Institute Genomics Platform"/>
            <consortium name="The Broad Institute Genome Sequencing Center for Infectious Disease"/>
            <person name="Wu L."/>
            <person name="Ma J."/>
        </authorList>
    </citation>
    <scope>NUCLEOTIDE SEQUENCE [LARGE SCALE GENOMIC DNA]</scope>
    <source>
        <strain evidence="2 3">JCM 11813</strain>
    </source>
</reference>
<evidence type="ECO:0000313" key="2">
    <source>
        <dbReference type="EMBL" id="GAA1148202.1"/>
    </source>
</evidence>
<evidence type="ECO:0000256" key="1">
    <source>
        <dbReference type="SAM" id="MobiDB-lite"/>
    </source>
</evidence>
<comment type="caution">
    <text evidence="2">The sequence shown here is derived from an EMBL/GenBank/DDBJ whole genome shotgun (WGS) entry which is preliminary data.</text>
</comment>
<proteinExistence type="predicted"/>
<feature type="region of interest" description="Disordered" evidence="1">
    <location>
        <begin position="1"/>
        <end position="56"/>
    </location>
</feature>
<evidence type="ECO:0000313" key="3">
    <source>
        <dbReference type="Proteomes" id="UP001499979"/>
    </source>
</evidence>
<gene>
    <name evidence="2" type="ORF">GCM10009606_28650</name>
</gene>
<accession>A0ABN1UFU8</accession>
<name>A0ABN1UFU8_9ACTN</name>
<dbReference type="RefSeq" id="WP_343908259.1">
    <property type="nucleotide sequence ID" value="NZ_BAAAJE010000015.1"/>
</dbReference>
<keyword evidence="3" id="KW-1185">Reference proteome</keyword>
<dbReference type="Proteomes" id="UP001499979">
    <property type="component" value="Unassembled WGS sequence"/>
</dbReference>
<protein>
    <submittedName>
        <fullName evidence="2">Uncharacterized protein</fullName>
    </submittedName>
</protein>